<dbReference type="RefSeq" id="WP_061949009.1">
    <property type="nucleotide sequence ID" value="NZ_LTAO01000021.1"/>
</dbReference>
<dbReference type="GO" id="GO:0003723">
    <property type="term" value="F:RNA binding"/>
    <property type="evidence" value="ECO:0007669"/>
    <property type="project" value="InterPro"/>
</dbReference>
<reference evidence="2" key="1">
    <citation type="submission" date="2016-02" db="EMBL/GenBank/DDBJ databases">
        <title>Genome sequence of Bacillus trypoxylicola KCTC 13244(T).</title>
        <authorList>
            <person name="Jeong H."/>
            <person name="Park S.-H."/>
            <person name="Choi S.-K."/>
        </authorList>
    </citation>
    <scope>NUCLEOTIDE SEQUENCE [LARGE SCALE GENOMIC DNA]</scope>
    <source>
        <strain evidence="2">KCTC 13244</strain>
    </source>
</reference>
<dbReference type="Gene3D" id="3.50.40.10">
    <property type="entry name" value="Phenylalanyl-trna Synthetase, Chain B, domain 3"/>
    <property type="match status" value="1"/>
</dbReference>
<gene>
    <name evidence="2" type="ORF">AZF04_19955</name>
</gene>
<dbReference type="InterPro" id="IPR005146">
    <property type="entry name" value="B3/B4_tRNA-bd"/>
</dbReference>
<keyword evidence="3" id="KW-1185">Reference proteome</keyword>
<proteinExistence type="predicted"/>
<evidence type="ECO:0000313" key="2">
    <source>
        <dbReference type="EMBL" id="KYG30362.1"/>
    </source>
</evidence>
<dbReference type="PANTHER" id="PTHR39209">
    <property type="match status" value="1"/>
</dbReference>
<comment type="caution">
    <text evidence="2">The sequence shown here is derived from an EMBL/GenBank/DDBJ whole genome shotgun (WGS) entry which is preliminary data.</text>
</comment>
<dbReference type="EMBL" id="LTAO01000021">
    <property type="protein sequence ID" value="KYG30362.1"/>
    <property type="molecule type" value="Genomic_DNA"/>
</dbReference>
<feature type="domain" description="B3/B4 tRNA-binding" evidence="1">
    <location>
        <begin position="63"/>
        <end position="213"/>
    </location>
</feature>
<protein>
    <recommendedName>
        <fullName evidence="1">B3/B4 tRNA-binding domain-containing protein</fullName>
    </recommendedName>
</protein>
<dbReference type="PANTHER" id="PTHR39209:SF2">
    <property type="entry name" value="CYTOPLASMIC PROTEIN"/>
    <property type="match status" value="1"/>
</dbReference>
<accession>A0A162DN09</accession>
<sequence length="223" mass="25693">MKPPLLERTLLKAIPQIKIGIITSYHIVIDDSPQMLRGRFQFFQEALQLELAEKPYDTFQKIENWRSMLKALQLSPKENLPSSELLLQQVQAGRKLESIHSASDINRFLSLQYQIPIELYDLDQLHGDITIRLGLETDTIIHEDNQKLEVKNLLLSSDSKGPFGSPIFRYNRAEVTKATTNTLQIFYLNPELTLDESHQLLQAADRMFHQLHGGQSKIHLLHD</sequence>
<dbReference type="STRING" id="519424.AZF04_19955"/>
<organism evidence="2 3">
    <name type="scientific">Alkalihalobacillus trypoxylicola</name>
    <dbReference type="NCBI Taxonomy" id="519424"/>
    <lineage>
        <taxon>Bacteria</taxon>
        <taxon>Bacillati</taxon>
        <taxon>Bacillota</taxon>
        <taxon>Bacilli</taxon>
        <taxon>Bacillales</taxon>
        <taxon>Bacillaceae</taxon>
        <taxon>Alkalihalobacillus</taxon>
    </lineage>
</organism>
<dbReference type="Proteomes" id="UP000075806">
    <property type="component" value="Unassembled WGS sequence"/>
</dbReference>
<dbReference type="OrthoDB" id="9789812at2"/>
<evidence type="ECO:0000313" key="3">
    <source>
        <dbReference type="Proteomes" id="UP000075806"/>
    </source>
</evidence>
<dbReference type="SUPFAM" id="SSF56037">
    <property type="entry name" value="PheT/TilS domain"/>
    <property type="match status" value="1"/>
</dbReference>
<dbReference type="InterPro" id="IPR020825">
    <property type="entry name" value="Phe-tRNA_synthase-like_B3/B4"/>
</dbReference>
<dbReference type="GO" id="GO:0004826">
    <property type="term" value="F:phenylalanine-tRNA ligase activity"/>
    <property type="evidence" value="ECO:0007669"/>
    <property type="project" value="InterPro"/>
</dbReference>
<dbReference type="Pfam" id="PF03483">
    <property type="entry name" value="B3_4"/>
    <property type="match status" value="1"/>
</dbReference>
<dbReference type="SMART" id="SM00873">
    <property type="entry name" value="B3_4"/>
    <property type="match status" value="1"/>
</dbReference>
<dbReference type="AlphaFoldDB" id="A0A162DN09"/>
<name>A0A162DN09_9BACI</name>
<evidence type="ECO:0000259" key="1">
    <source>
        <dbReference type="SMART" id="SM00873"/>
    </source>
</evidence>